<organism evidence="2 3">
    <name type="scientific">Synaphobranchus kaupii</name>
    <name type="common">Kaup's arrowtooth eel</name>
    <dbReference type="NCBI Taxonomy" id="118154"/>
    <lineage>
        <taxon>Eukaryota</taxon>
        <taxon>Metazoa</taxon>
        <taxon>Chordata</taxon>
        <taxon>Craniata</taxon>
        <taxon>Vertebrata</taxon>
        <taxon>Euteleostomi</taxon>
        <taxon>Actinopterygii</taxon>
        <taxon>Neopterygii</taxon>
        <taxon>Teleostei</taxon>
        <taxon>Anguilliformes</taxon>
        <taxon>Synaphobranchidae</taxon>
        <taxon>Synaphobranchus</taxon>
    </lineage>
</organism>
<feature type="compositionally biased region" description="Basic and acidic residues" evidence="1">
    <location>
        <begin position="26"/>
        <end position="40"/>
    </location>
</feature>
<dbReference type="Proteomes" id="UP001152622">
    <property type="component" value="Chromosome 2"/>
</dbReference>
<comment type="caution">
    <text evidence="2">The sequence shown here is derived from an EMBL/GenBank/DDBJ whole genome shotgun (WGS) entry which is preliminary data.</text>
</comment>
<evidence type="ECO:0000256" key="1">
    <source>
        <dbReference type="SAM" id="MobiDB-lite"/>
    </source>
</evidence>
<reference evidence="2" key="1">
    <citation type="journal article" date="2023" name="Science">
        <title>Genome structures resolve the early diversification of teleost fishes.</title>
        <authorList>
            <person name="Parey E."/>
            <person name="Louis A."/>
            <person name="Montfort J."/>
            <person name="Bouchez O."/>
            <person name="Roques C."/>
            <person name="Iampietro C."/>
            <person name="Lluch J."/>
            <person name="Castinel A."/>
            <person name="Donnadieu C."/>
            <person name="Desvignes T."/>
            <person name="Floi Bucao C."/>
            <person name="Jouanno E."/>
            <person name="Wen M."/>
            <person name="Mejri S."/>
            <person name="Dirks R."/>
            <person name="Jansen H."/>
            <person name="Henkel C."/>
            <person name="Chen W.J."/>
            <person name="Zahm M."/>
            <person name="Cabau C."/>
            <person name="Klopp C."/>
            <person name="Thompson A.W."/>
            <person name="Robinson-Rechavi M."/>
            <person name="Braasch I."/>
            <person name="Lecointre G."/>
            <person name="Bobe J."/>
            <person name="Postlethwait J.H."/>
            <person name="Berthelot C."/>
            <person name="Roest Crollius H."/>
            <person name="Guiguen Y."/>
        </authorList>
    </citation>
    <scope>NUCLEOTIDE SEQUENCE</scope>
    <source>
        <strain evidence="2">WJC10195</strain>
    </source>
</reference>
<gene>
    <name evidence="2" type="ORF">SKAU_G00049770</name>
</gene>
<dbReference type="AlphaFoldDB" id="A0A9Q1G3S0"/>
<sequence>MSRAGQALRLAESLSTAAGTGALGGRAREAGVQESEHPEDCIWPCGNNSCSAVKKDGPSFWPGGDKGNGASPSETAVAPNGRGERLFIDPSFQAKPPSSRDASTVSTVSPERGPRAQRRPPTAKTRGYGGHTRM</sequence>
<feature type="compositionally biased region" description="Polar residues" evidence="1">
    <location>
        <begin position="100"/>
        <end position="109"/>
    </location>
</feature>
<feature type="region of interest" description="Disordered" evidence="1">
    <location>
        <begin position="1"/>
        <end position="134"/>
    </location>
</feature>
<accession>A0A9Q1G3S0</accession>
<protein>
    <submittedName>
        <fullName evidence="2">Uncharacterized protein</fullName>
    </submittedName>
</protein>
<evidence type="ECO:0000313" key="3">
    <source>
        <dbReference type="Proteomes" id="UP001152622"/>
    </source>
</evidence>
<keyword evidence="3" id="KW-1185">Reference proteome</keyword>
<name>A0A9Q1G3S0_SYNKA</name>
<evidence type="ECO:0000313" key="2">
    <source>
        <dbReference type="EMBL" id="KAJ8374397.1"/>
    </source>
</evidence>
<proteinExistence type="predicted"/>
<dbReference type="EMBL" id="JAINUF010000002">
    <property type="protein sequence ID" value="KAJ8374397.1"/>
    <property type="molecule type" value="Genomic_DNA"/>
</dbReference>